<evidence type="ECO:0000256" key="1">
    <source>
        <dbReference type="SAM" id="MobiDB-lite"/>
    </source>
</evidence>
<accession>A0ABQ3VUG2</accession>
<protein>
    <submittedName>
        <fullName evidence="2">Uncharacterized protein</fullName>
    </submittedName>
</protein>
<organism evidence="2 3">
    <name type="scientific">Dictyobacter formicarum</name>
    <dbReference type="NCBI Taxonomy" id="2778368"/>
    <lineage>
        <taxon>Bacteria</taxon>
        <taxon>Bacillati</taxon>
        <taxon>Chloroflexota</taxon>
        <taxon>Ktedonobacteria</taxon>
        <taxon>Ktedonobacterales</taxon>
        <taxon>Dictyobacteraceae</taxon>
        <taxon>Dictyobacter</taxon>
    </lineage>
</organism>
<proteinExistence type="predicted"/>
<evidence type="ECO:0000313" key="2">
    <source>
        <dbReference type="EMBL" id="GHO89922.1"/>
    </source>
</evidence>
<comment type="caution">
    <text evidence="2">The sequence shown here is derived from an EMBL/GenBank/DDBJ whole genome shotgun (WGS) entry which is preliminary data.</text>
</comment>
<feature type="compositionally biased region" description="Basic and acidic residues" evidence="1">
    <location>
        <begin position="1"/>
        <end position="28"/>
    </location>
</feature>
<keyword evidence="3" id="KW-1185">Reference proteome</keyword>
<gene>
    <name evidence="2" type="ORF">KSZ_79280</name>
</gene>
<feature type="region of interest" description="Disordered" evidence="1">
    <location>
        <begin position="1"/>
        <end position="33"/>
    </location>
</feature>
<evidence type="ECO:0000313" key="3">
    <source>
        <dbReference type="Proteomes" id="UP000635565"/>
    </source>
</evidence>
<dbReference type="EMBL" id="BNJJ01000055">
    <property type="protein sequence ID" value="GHO89922.1"/>
    <property type="molecule type" value="Genomic_DNA"/>
</dbReference>
<reference evidence="2 3" key="1">
    <citation type="journal article" date="2021" name="Int. J. Syst. Evol. Microbiol.">
        <title>Reticulibacter mediterranei gen. nov., sp. nov., within the new family Reticulibacteraceae fam. nov., and Ktedonospora formicarum gen. nov., sp. nov., Ktedonobacter robiniae sp. nov., Dictyobacter formicarum sp. nov. and Dictyobacter arantiisoli sp. nov., belonging to the class Ktedonobacteria.</title>
        <authorList>
            <person name="Yabe S."/>
            <person name="Zheng Y."/>
            <person name="Wang C.M."/>
            <person name="Sakai Y."/>
            <person name="Abe K."/>
            <person name="Yokota A."/>
            <person name="Donadio S."/>
            <person name="Cavaletti L."/>
            <person name="Monciardini P."/>
        </authorList>
    </citation>
    <scope>NUCLEOTIDE SEQUENCE [LARGE SCALE GENOMIC DNA]</scope>
    <source>
        <strain evidence="2 3">SOSP1-9</strain>
    </source>
</reference>
<dbReference type="Proteomes" id="UP000635565">
    <property type="component" value="Unassembled WGS sequence"/>
</dbReference>
<name>A0ABQ3VUG2_9CHLR</name>
<sequence>MPAEERLWLDKEERLFPGSDHAGEEHQKKPVRLSVGRPFDLSMKDNQLLS</sequence>